<evidence type="ECO:0000313" key="3">
    <source>
        <dbReference type="Proteomes" id="UP000247409"/>
    </source>
</evidence>
<reference evidence="2 3" key="1">
    <citation type="journal article" date="2018" name="Mol. Biol. Evol.">
        <title>Analysis of the draft genome of the red seaweed Gracilariopsis chorda provides insights into genome size evolution in Rhodophyta.</title>
        <authorList>
            <person name="Lee J."/>
            <person name="Yang E.C."/>
            <person name="Graf L."/>
            <person name="Yang J.H."/>
            <person name="Qiu H."/>
            <person name="Zel Zion U."/>
            <person name="Chan C.X."/>
            <person name="Stephens T.G."/>
            <person name="Weber A.P.M."/>
            <person name="Boo G.H."/>
            <person name="Boo S.M."/>
            <person name="Kim K.M."/>
            <person name="Shin Y."/>
            <person name="Jung M."/>
            <person name="Lee S.J."/>
            <person name="Yim H.S."/>
            <person name="Lee J.H."/>
            <person name="Bhattacharya D."/>
            <person name="Yoon H.S."/>
        </authorList>
    </citation>
    <scope>NUCLEOTIDE SEQUENCE [LARGE SCALE GENOMIC DNA]</scope>
    <source>
        <strain evidence="2 3">SKKU-2015</strain>
        <tissue evidence="2">Whole body</tissue>
    </source>
</reference>
<keyword evidence="3" id="KW-1185">Reference proteome</keyword>
<feature type="region of interest" description="Disordered" evidence="1">
    <location>
        <begin position="199"/>
        <end position="240"/>
    </location>
</feature>
<feature type="compositionally biased region" description="Basic residues" evidence="1">
    <location>
        <begin position="224"/>
        <end position="240"/>
    </location>
</feature>
<accession>A0A2V3J2S2</accession>
<dbReference type="OrthoDB" id="10363509at2759"/>
<dbReference type="AlphaFoldDB" id="A0A2V3J2S2"/>
<proteinExistence type="predicted"/>
<protein>
    <submittedName>
        <fullName evidence="2">Uncharacterized protein</fullName>
    </submittedName>
</protein>
<evidence type="ECO:0000313" key="2">
    <source>
        <dbReference type="EMBL" id="PXF48633.1"/>
    </source>
</evidence>
<organism evidence="2 3">
    <name type="scientific">Gracilariopsis chorda</name>
    <dbReference type="NCBI Taxonomy" id="448386"/>
    <lineage>
        <taxon>Eukaryota</taxon>
        <taxon>Rhodophyta</taxon>
        <taxon>Florideophyceae</taxon>
        <taxon>Rhodymeniophycidae</taxon>
        <taxon>Gracilariales</taxon>
        <taxon>Gracilariaceae</taxon>
        <taxon>Gracilariopsis</taxon>
    </lineage>
</organism>
<sequence>MDNSETHGSNRNALRQPFIDTANALASLYKQSVTAERDARDAGSRVAYQRIIQWAAKKSRSGEPLSAADVISFCATELTQLPNNSPSSDRATNSPPQSTPPISTSQARPQDTEMPTCDAPPVAYVARDDALVSDIKKLHVNPRKRQRVDISDAFIRACSGEENAFVFSPDHLHALQNHDNSSNPLSAQNALHATQQNTFQSKKDVKDGRDMLVHHTSGNDYTSRKPRNPKMHMYDKHKRK</sequence>
<feature type="compositionally biased region" description="Low complexity" evidence="1">
    <location>
        <begin position="94"/>
        <end position="106"/>
    </location>
</feature>
<dbReference type="EMBL" id="NBIV01000012">
    <property type="protein sequence ID" value="PXF48633.1"/>
    <property type="molecule type" value="Genomic_DNA"/>
</dbReference>
<feature type="compositionally biased region" description="Basic and acidic residues" evidence="1">
    <location>
        <begin position="201"/>
        <end position="213"/>
    </location>
</feature>
<gene>
    <name evidence="2" type="ORF">BWQ96_01485</name>
</gene>
<feature type="compositionally biased region" description="Polar residues" evidence="1">
    <location>
        <begin position="81"/>
        <end position="93"/>
    </location>
</feature>
<evidence type="ECO:0000256" key="1">
    <source>
        <dbReference type="SAM" id="MobiDB-lite"/>
    </source>
</evidence>
<feature type="region of interest" description="Disordered" evidence="1">
    <location>
        <begin position="81"/>
        <end position="119"/>
    </location>
</feature>
<dbReference type="Proteomes" id="UP000247409">
    <property type="component" value="Unassembled WGS sequence"/>
</dbReference>
<comment type="caution">
    <text evidence="2">The sequence shown here is derived from an EMBL/GenBank/DDBJ whole genome shotgun (WGS) entry which is preliminary data.</text>
</comment>
<name>A0A2V3J2S2_9FLOR</name>